<feature type="transmembrane region" description="Helical" evidence="1">
    <location>
        <begin position="18"/>
        <end position="41"/>
    </location>
</feature>
<comment type="caution">
    <text evidence="2">The sequence shown here is derived from an EMBL/GenBank/DDBJ whole genome shotgun (WGS) entry which is preliminary data.</text>
</comment>
<keyword evidence="1" id="KW-0812">Transmembrane</keyword>
<evidence type="ECO:0000313" key="2">
    <source>
        <dbReference type="EMBL" id="GLW55828.1"/>
    </source>
</evidence>
<dbReference type="Proteomes" id="UP001165143">
    <property type="component" value="Unassembled WGS sequence"/>
</dbReference>
<sequence>MPSATRTVNTVARWTRRWLPVCGAVAVAAVPVAAVVADMVVPPAGVRRRLVSGASDENDARPTARQLSSSARVPFMAIKGRGVRYRRSVSARRSVKAVVRRSGRVRV</sequence>
<proteinExistence type="predicted"/>
<keyword evidence="1" id="KW-0472">Membrane</keyword>
<accession>A0A9W6UPX2</accession>
<protein>
    <submittedName>
        <fullName evidence="2">Uncharacterized protein</fullName>
    </submittedName>
</protein>
<dbReference type="EMBL" id="BSRX01000021">
    <property type="protein sequence ID" value="GLW55828.1"/>
    <property type="molecule type" value="Genomic_DNA"/>
</dbReference>
<evidence type="ECO:0000256" key="1">
    <source>
        <dbReference type="SAM" id="Phobius"/>
    </source>
</evidence>
<keyword evidence="1" id="KW-1133">Transmembrane helix</keyword>
<evidence type="ECO:0000313" key="3">
    <source>
        <dbReference type="Proteomes" id="UP001165143"/>
    </source>
</evidence>
<dbReference type="AlphaFoldDB" id="A0A9W6UPX2"/>
<gene>
    <name evidence="2" type="ORF">Kpho01_38390</name>
</gene>
<reference evidence="2" key="1">
    <citation type="submission" date="2023-02" db="EMBL/GenBank/DDBJ databases">
        <title>Kitasatospora phosalacinea NBRC 14362.</title>
        <authorList>
            <person name="Ichikawa N."/>
            <person name="Sato H."/>
            <person name="Tonouchi N."/>
        </authorList>
    </citation>
    <scope>NUCLEOTIDE SEQUENCE</scope>
    <source>
        <strain evidence="2">NBRC 14362</strain>
    </source>
</reference>
<name>A0A9W6UPX2_9ACTN</name>
<organism evidence="2 3">
    <name type="scientific">Kitasatospora phosalacinea</name>
    <dbReference type="NCBI Taxonomy" id="2065"/>
    <lineage>
        <taxon>Bacteria</taxon>
        <taxon>Bacillati</taxon>
        <taxon>Actinomycetota</taxon>
        <taxon>Actinomycetes</taxon>
        <taxon>Kitasatosporales</taxon>
        <taxon>Streptomycetaceae</taxon>
        <taxon>Kitasatospora</taxon>
    </lineage>
</organism>